<dbReference type="Gene3D" id="1.20.5.340">
    <property type="match status" value="1"/>
</dbReference>
<sequence>MSEALLQEIKTQVNQISSMLAELIPMVGRNNEALKELRSDVNELRSEVNELKNEVNEIKKKITTMEKDIADIKATVQDHTEKLEFAMFKLINHEEQLFALKWAKYK</sequence>
<comment type="caution">
    <text evidence="2">The sequence shown here is derived from an EMBL/GenBank/DDBJ whole genome shotgun (WGS) entry which is preliminary data.</text>
</comment>
<protein>
    <submittedName>
        <fullName evidence="2">Chromosome segregation ATPase</fullName>
    </submittedName>
</protein>
<accession>A0ABX2RCD9</accession>
<evidence type="ECO:0000256" key="1">
    <source>
        <dbReference type="SAM" id="Coils"/>
    </source>
</evidence>
<name>A0ABX2RCD9_9THEO</name>
<gene>
    <name evidence="2" type="ORF">HDG70_001491</name>
</gene>
<reference evidence="2 3" key="1">
    <citation type="submission" date="2020-07" db="EMBL/GenBank/DDBJ databases">
        <title>Genomic Encyclopedia of Type Strains, Phase III (KMG-III): the genomes of soil and plant-associated and newly described type strains.</title>
        <authorList>
            <person name="Whitman W."/>
        </authorList>
    </citation>
    <scope>NUCLEOTIDE SEQUENCE [LARGE SCALE GENOMIC DNA]</scope>
    <source>
        <strain evidence="2 3">DSM 11255</strain>
    </source>
</reference>
<feature type="coiled-coil region" evidence="1">
    <location>
        <begin position="27"/>
        <end position="82"/>
    </location>
</feature>
<dbReference type="EMBL" id="JACCBS010000002">
    <property type="protein sequence ID" value="NYE57776.1"/>
    <property type="molecule type" value="Genomic_DNA"/>
</dbReference>
<keyword evidence="1" id="KW-0175">Coiled coil</keyword>
<dbReference type="SUPFAM" id="SSF58100">
    <property type="entry name" value="Bacterial hemolysins"/>
    <property type="match status" value="1"/>
</dbReference>
<evidence type="ECO:0000313" key="3">
    <source>
        <dbReference type="Proteomes" id="UP000604066"/>
    </source>
</evidence>
<evidence type="ECO:0000313" key="2">
    <source>
        <dbReference type="EMBL" id="NYE57776.1"/>
    </source>
</evidence>
<organism evidence="2 3">
    <name type="scientific">Carboxydothermus ferrireducens DSM 11255</name>
    <dbReference type="NCBI Taxonomy" id="1119529"/>
    <lineage>
        <taxon>Bacteria</taxon>
        <taxon>Bacillati</taxon>
        <taxon>Bacillota</taxon>
        <taxon>Clostridia</taxon>
        <taxon>Thermoanaerobacterales</taxon>
        <taxon>Thermoanaerobacteraceae</taxon>
        <taxon>Carboxydothermus</taxon>
    </lineage>
</organism>
<dbReference type="Proteomes" id="UP000604066">
    <property type="component" value="Unassembled WGS sequence"/>
</dbReference>
<proteinExistence type="predicted"/>
<keyword evidence="3" id="KW-1185">Reference proteome</keyword>
<dbReference type="RefSeq" id="WP_028051578.1">
    <property type="nucleotide sequence ID" value="NZ_ATYG01000003.1"/>
</dbReference>